<accession>A0A2T5MIT7</accession>
<evidence type="ECO:0000259" key="1">
    <source>
        <dbReference type="Pfam" id="PF13409"/>
    </source>
</evidence>
<dbReference type="Gene3D" id="1.20.1050.10">
    <property type="match status" value="2"/>
</dbReference>
<dbReference type="GO" id="GO:0016740">
    <property type="term" value="F:transferase activity"/>
    <property type="evidence" value="ECO:0007669"/>
    <property type="project" value="UniProtKB-KW"/>
</dbReference>
<proteinExistence type="predicted"/>
<feature type="domain" description="GST N-terminal" evidence="1">
    <location>
        <begin position="15"/>
        <end position="76"/>
    </location>
</feature>
<protein>
    <submittedName>
        <fullName evidence="2">Glutathione S-transferase</fullName>
    </submittedName>
</protein>
<sequence>MTMDTLYELIGGNPSPYSRKLRAVMRYRRIPHIWRLTRPKMSPEIDAIKPKLIPILRFPDGTYRIDSTPLAHELEARHSERSIIPPDAADAFVCHLIEDYADEWGTKWMFHHRWKEDVTAAWAANWIAQDSLPTPQDAQGQAFAKFFHDRQRSRMALVGSTPATAELIESSYIKMLHILGAKLGGEHYLFGTRPSLADFALFGQLAQLSTDPWPLTILRKEAPILEGWVMVLDDASGVEGEWQPQAAWAAETRKALLARIGAEYLPFLHANATALKAGEKEVRVAIEGHTYTQDAFAYQGKCYVEILRRWQALPAAARAQLEPLLAETGCLPWLKVAN</sequence>
<dbReference type="InterPro" id="IPR036282">
    <property type="entry name" value="Glutathione-S-Trfase_C_sf"/>
</dbReference>
<organism evidence="2 3">
    <name type="scientific">Stenotrophobium rhamnosiphilum</name>
    <dbReference type="NCBI Taxonomy" id="2029166"/>
    <lineage>
        <taxon>Bacteria</taxon>
        <taxon>Pseudomonadati</taxon>
        <taxon>Pseudomonadota</taxon>
        <taxon>Gammaproteobacteria</taxon>
        <taxon>Nevskiales</taxon>
        <taxon>Nevskiaceae</taxon>
        <taxon>Stenotrophobium</taxon>
    </lineage>
</organism>
<keyword evidence="3" id="KW-1185">Reference proteome</keyword>
<gene>
    <name evidence="2" type="ORF">CJD38_07535</name>
</gene>
<reference evidence="2 3" key="1">
    <citation type="submission" date="2018-04" db="EMBL/GenBank/DDBJ databases">
        <title>Novel species isolated from glacier.</title>
        <authorList>
            <person name="Liu Q."/>
            <person name="Xin Y.-H."/>
        </authorList>
    </citation>
    <scope>NUCLEOTIDE SEQUENCE [LARGE SCALE GENOMIC DNA]</scope>
    <source>
        <strain evidence="2 3">GT1R17</strain>
    </source>
</reference>
<dbReference type="EMBL" id="QANS01000002">
    <property type="protein sequence ID" value="PTU32485.1"/>
    <property type="molecule type" value="Genomic_DNA"/>
</dbReference>
<dbReference type="SUPFAM" id="SSF47616">
    <property type="entry name" value="GST C-terminal domain-like"/>
    <property type="match status" value="1"/>
</dbReference>
<comment type="caution">
    <text evidence="2">The sequence shown here is derived from an EMBL/GenBank/DDBJ whole genome shotgun (WGS) entry which is preliminary data.</text>
</comment>
<evidence type="ECO:0000313" key="3">
    <source>
        <dbReference type="Proteomes" id="UP000244248"/>
    </source>
</evidence>
<dbReference type="Proteomes" id="UP000244248">
    <property type="component" value="Unassembled WGS sequence"/>
</dbReference>
<evidence type="ECO:0000313" key="2">
    <source>
        <dbReference type="EMBL" id="PTU32485.1"/>
    </source>
</evidence>
<dbReference type="Pfam" id="PF13409">
    <property type="entry name" value="GST_N_2"/>
    <property type="match status" value="1"/>
</dbReference>
<dbReference type="Pfam" id="PF13410">
    <property type="entry name" value="GST_C_2"/>
    <property type="match status" value="1"/>
</dbReference>
<dbReference type="Gene3D" id="3.40.30.10">
    <property type="entry name" value="Glutaredoxin"/>
    <property type="match status" value="1"/>
</dbReference>
<keyword evidence="2" id="KW-0808">Transferase</keyword>
<dbReference type="InterPro" id="IPR004045">
    <property type="entry name" value="Glutathione_S-Trfase_N"/>
</dbReference>
<name>A0A2T5MIT7_9GAMM</name>
<dbReference type="AlphaFoldDB" id="A0A2T5MIT7"/>
<dbReference type="SUPFAM" id="SSF52833">
    <property type="entry name" value="Thioredoxin-like"/>
    <property type="match status" value="1"/>
</dbReference>
<dbReference type="InterPro" id="IPR036249">
    <property type="entry name" value="Thioredoxin-like_sf"/>
</dbReference>